<feature type="domain" description="DUF58" evidence="1">
    <location>
        <begin position="51"/>
        <end position="246"/>
    </location>
</feature>
<keyword evidence="3" id="KW-1185">Reference proteome</keyword>
<dbReference type="RefSeq" id="WP_248361390.1">
    <property type="nucleotide sequence ID" value="NZ_AP025591.1"/>
</dbReference>
<dbReference type="PANTHER" id="PTHR33608:SF7">
    <property type="entry name" value="DUF58 DOMAIN-CONTAINING PROTEIN"/>
    <property type="match status" value="1"/>
</dbReference>
<name>A0ABM7WVB2_9BACT</name>
<evidence type="ECO:0000259" key="1">
    <source>
        <dbReference type="Pfam" id="PF01882"/>
    </source>
</evidence>
<evidence type="ECO:0000313" key="3">
    <source>
        <dbReference type="Proteomes" id="UP001162891"/>
    </source>
</evidence>
<sequence length="302" mass="33885">MPDPKRHRLLDPAVLARLGTLKLRVRAITEGVLTGLHKSPHHGQSVEFAEHKEYAPGDEIRHIDWKAYGKFDKYYVKKYEQETNLRAYLVVDASGSMGYRGDPGRMTKLEYASALAGSLAYLLVRQQDAAGLVLVQGQVAASIPPRASAHHLGPIVDALEGARAEGTTRLSSAVDFIIEHAPRRSSVIVFSDLFDPEEKVLKKLAQLGRRKHEVTLFHVLDPAELEFPFDDPTLFLSMEDDRQVEAHGRDVKKGYLDVLGRWLEEVRRTAAEADVDYALCRTDRPLDEVLLPFLARRERSAA</sequence>
<accession>A0ABM7WVB2</accession>
<dbReference type="PANTHER" id="PTHR33608">
    <property type="entry name" value="BLL2464 PROTEIN"/>
    <property type="match status" value="1"/>
</dbReference>
<dbReference type="InterPro" id="IPR036465">
    <property type="entry name" value="vWFA_dom_sf"/>
</dbReference>
<dbReference type="Gene3D" id="3.40.50.410">
    <property type="entry name" value="von Willebrand factor, type A domain"/>
    <property type="match status" value="1"/>
</dbReference>
<protein>
    <recommendedName>
        <fullName evidence="1">DUF58 domain-containing protein</fullName>
    </recommendedName>
</protein>
<proteinExistence type="predicted"/>
<organism evidence="2 3">
    <name type="scientific">Anaeromyxobacter oryzae</name>
    <dbReference type="NCBI Taxonomy" id="2918170"/>
    <lineage>
        <taxon>Bacteria</taxon>
        <taxon>Pseudomonadati</taxon>
        <taxon>Myxococcota</taxon>
        <taxon>Myxococcia</taxon>
        <taxon>Myxococcales</taxon>
        <taxon>Cystobacterineae</taxon>
        <taxon>Anaeromyxobacteraceae</taxon>
        <taxon>Anaeromyxobacter</taxon>
    </lineage>
</organism>
<dbReference type="Proteomes" id="UP001162891">
    <property type="component" value="Chromosome"/>
</dbReference>
<evidence type="ECO:0000313" key="2">
    <source>
        <dbReference type="EMBL" id="BDG03408.1"/>
    </source>
</evidence>
<gene>
    <name evidence="2" type="ORF">AMOR_24040</name>
</gene>
<dbReference type="SUPFAM" id="SSF53300">
    <property type="entry name" value="vWA-like"/>
    <property type="match status" value="1"/>
</dbReference>
<dbReference type="Pfam" id="PF01882">
    <property type="entry name" value="DUF58"/>
    <property type="match status" value="1"/>
</dbReference>
<reference evidence="3" key="1">
    <citation type="journal article" date="2022" name="Int. J. Syst. Evol. Microbiol.">
        <title>Anaeromyxobacter oryzae sp. nov., Anaeromyxobacter diazotrophicus sp. nov. and Anaeromyxobacter paludicola sp. nov., isolated from paddy soils.</title>
        <authorList>
            <person name="Itoh H."/>
            <person name="Xu Z."/>
            <person name="Mise K."/>
            <person name="Masuda Y."/>
            <person name="Ushijima N."/>
            <person name="Hayakawa C."/>
            <person name="Shiratori Y."/>
            <person name="Senoo K."/>
        </authorList>
    </citation>
    <scope>NUCLEOTIDE SEQUENCE [LARGE SCALE GENOMIC DNA]</scope>
    <source>
        <strain evidence="3">Red232</strain>
    </source>
</reference>
<dbReference type="EMBL" id="AP025591">
    <property type="protein sequence ID" value="BDG03408.1"/>
    <property type="molecule type" value="Genomic_DNA"/>
</dbReference>
<dbReference type="InterPro" id="IPR002881">
    <property type="entry name" value="DUF58"/>
</dbReference>